<dbReference type="Gene3D" id="3.30.300.30">
    <property type="match status" value="1"/>
</dbReference>
<keyword evidence="2" id="KW-0436">Ligase</keyword>
<dbReference type="EMBL" id="BAAATD010000002">
    <property type="protein sequence ID" value="GAA2587095.1"/>
    <property type="molecule type" value="Genomic_DNA"/>
</dbReference>
<dbReference type="InterPro" id="IPR042099">
    <property type="entry name" value="ANL_N_sf"/>
</dbReference>
<dbReference type="PROSITE" id="PS00455">
    <property type="entry name" value="AMP_BINDING"/>
    <property type="match status" value="1"/>
</dbReference>
<dbReference type="Pfam" id="PF13193">
    <property type="entry name" value="AMP-binding_C"/>
    <property type="match status" value="1"/>
</dbReference>
<evidence type="ECO:0000259" key="4">
    <source>
        <dbReference type="Pfam" id="PF00501"/>
    </source>
</evidence>
<organism evidence="6 7">
    <name type="scientific">Actinomadura fulvescens</name>
    <dbReference type="NCBI Taxonomy" id="46160"/>
    <lineage>
        <taxon>Bacteria</taxon>
        <taxon>Bacillati</taxon>
        <taxon>Actinomycetota</taxon>
        <taxon>Actinomycetes</taxon>
        <taxon>Streptosporangiales</taxon>
        <taxon>Thermomonosporaceae</taxon>
        <taxon>Actinomadura</taxon>
    </lineage>
</organism>
<evidence type="ECO:0000313" key="7">
    <source>
        <dbReference type="Proteomes" id="UP001501509"/>
    </source>
</evidence>
<feature type="compositionally biased region" description="Pro residues" evidence="3">
    <location>
        <begin position="659"/>
        <end position="670"/>
    </location>
</feature>
<dbReference type="InterPro" id="IPR045851">
    <property type="entry name" value="AMP-bd_C_sf"/>
</dbReference>
<evidence type="ECO:0000256" key="3">
    <source>
        <dbReference type="SAM" id="MobiDB-lite"/>
    </source>
</evidence>
<feature type="domain" description="AMP-dependent synthetase/ligase" evidence="4">
    <location>
        <begin position="62"/>
        <end position="414"/>
    </location>
</feature>
<comment type="similarity">
    <text evidence="1">Belongs to the ATP-dependent AMP-binding enzyme family.</text>
</comment>
<comment type="caution">
    <text evidence="6">The sequence shown here is derived from an EMBL/GenBank/DDBJ whole genome shotgun (WGS) entry which is preliminary data.</text>
</comment>
<dbReference type="Proteomes" id="UP001501509">
    <property type="component" value="Unassembled WGS sequence"/>
</dbReference>
<dbReference type="PANTHER" id="PTHR43201">
    <property type="entry name" value="ACYL-COA SYNTHETASE"/>
    <property type="match status" value="1"/>
</dbReference>
<dbReference type="CDD" id="cd04433">
    <property type="entry name" value="AFD_class_I"/>
    <property type="match status" value="1"/>
</dbReference>
<dbReference type="RefSeq" id="WP_344539843.1">
    <property type="nucleotide sequence ID" value="NZ_BAAATD010000002.1"/>
</dbReference>
<feature type="region of interest" description="Disordered" evidence="3">
    <location>
        <begin position="609"/>
        <end position="691"/>
    </location>
</feature>
<dbReference type="PANTHER" id="PTHR43201:SF5">
    <property type="entry name" value="MEDIUM-CHAIN ACYL-COA LIGASE ACSF2, MITOCHONDRIAL"/>
    <property type="match status" value="1"/>
</dbReference>
<accession>A0ABN3PJB3</accession>
<dbReference type="InterPro" id="IPR025110">
    <property type="entry name" value="AMP-bd_C"/>
</dbReference>
<dbReference type="Pfam" id="PF00501">
    <property type="entry name" value="AMP-binding"/>
    <property type="match status" value="1"/>
</dbReference>
<proteinExistence type="inferred from homology"/>
<evidence type="ECO:0000313" key="6">
    <source>
        <dbReference type="EMBL" id="GAA2587095.1"/>
    </source>
</evidence>
<keyword evidence="7" id="KW-1185">Reference proteome</keyword>
<feature type="compositionally biased region" description="Basic and acidic residues" evidence="3">
    <location>
        <begin position="628"/>
        <end position="642"/>
    </location>
</feature>
<sequence>MAHARPAYRPGPLQRIGHVRDLTMLLSRTGLLFGGAPQRVLQQLGLLRMWGTTLAGSVVSGAARSPGRPAVIDEQGVLTFAELDDRTTRLAVGLPLDGPRPRVGVLCRNHRGMVETLVACSKRGVEVVLLNTGFGGGQLRNVLTELRMDLVVADAEFAPLLAASPQALRRVVVWADRPGDPAGSGRTIEQIVHASPAPALRPPQINSRTIVLSSGTTGRPKGARRPPRPGLWPLASMTSRIPLRSRQTMIIEAPLFHTWGYAALQMAWGLRAPVVLRRRFDAEGTLRAIAGHRDVTVFAVPVMLQRIMDLPEHVLRRYDTSSLRIVALSGAALPGDLATRFMDAFGDVLYNVYGSTEASWVSIATPRDLRADPRTAGRPPRNTRLVILDDQNRPAGRSTIGRIFAANELLFEGYTGGEPTEVRDGLLSTGDLGHIDHRGLLFVDGRADGMVVSGGENVVPRDVEDAILKVPGVHEVAVVGVPDDEWGQRLAAFVVPRPGVDLDPEAVRSYVHAQVARYAVPRDVHFLAELPRNATGKVVHRWLTATPSTATAGGTAAAGGAARAGGAAAAGDAAGDVAAGGAAAGGAAARTATADGAAAYSGAPGAFSHPSADGARAAAVPEPSGSGRRWDVEDHRNDEGRWSEPGALSLEGRVSWPSVWPPPVPEPAPLAAPYVTEPAEERPQGPQAAAQ</sequence>
<reference evidence="6 7" key="1">
    <citation type="journal article" date="2019" name="Int. J. Syst. Evol. Microbiol.">
        <title>The Global Catalogue of Microorganisms (GCM) 10K type strain sequencing project: providing services to taxonomists for standard genome sequencing and annotation.</title>
        <authorList>
            <consortium name="The Broad Institute Genomics Platform"/>
            <consortium name="The Broad Institute Genome Sequencing Center for Infectious Disease"/>
            <person name="Wu L."/>
            <person name="Ma J."/>
        </authorList>
    </citation>
    <scope>NUCLEOTIDE SEQUENCE [LARGE SCALE GENOMIC DNA]</scope>
    <source>
        <strain evidence="6 7">JCM 6833</strain>
    </source>
</reference>
<dbReference type="InterPro" id="IPR000873">
    <property type="entry name" value="AMP-dep_synth/lig_dom"/>
</dbReference>
<name>A0ABN3PJB3_9ACTN</name>
<dbReference type="SUPFAM" id="SSF56801">
    <property type="entry name" value="Acetyl-CoA synthetase-like"/>
    <property type="match status" value="1"/>
</dbReference>
<protein>
    <submittedName>
        <fullName evidence="6">AMP-binding protein</fullName>
    </submittedName>
</protein>
<dbReference type="Gene3D" id="3.40.50.12780">
    <property type="entry name" value="N-terminal domain of ligase-like"/>
    <property type="match status" value="1"/>
</dbReference>
<evidence type="ECO:0000259" key="5">
    <source>
        <dbReference type="Pfam" id="PF13193"/>
    </source>
</evidence>
<evidence type="ECO:0000256" key="1">
    <source>
        <dbReference type="ARBA" id="ARBA00006432"/>
    </source>
</evidence>
<gene>
    <name evidence="6" type="ORF">GCM10010411_19840</name>
</gene>
<dbReference type="InterPro" id="IPR020845">
    <property type="entry name" value="AMP-binding_CS"/>
</dbReference>
<evidence type="ECO:0000256" key="2">
    <source>
        <dbReference type="ARBA" id="ARBA00022598"/>
    </source>
</evidence>
<feature type="domain" description="AMP-binding enzyme C-terminal" evidence="5">
    <location>
        <begin position="463"/>
        <end position="537"/>
    </location>
</feature>